<evidence type="ECO:0000313" key="4">
    <source>
        <dbReference type="EMBL" id="RMC37924.1"/>
    </source>
</evidence>
<comment type="caution">
    <text evidence="4">The sequence shown here is derived from an EMBL/GenBank/DDBJ whole genome shotgun (WGS) entry which is preliminary data.</text>
</comment>
<gene>
    <name evidence="3" type="primary">ureF</name>
    <name evidence="4" type="ORF">C9E81_04145</name>
</gene>
<keyword evidence="2 3" id="KW-0143">Chaperone</keyword>
<dbReference type="PIRSF" id="PIRSF009467">
    <property type="entry name" value="Ureas_acces_UreF"/>
    <property type="match status" value="1"/>
</dbReference>
<name>A0A3M0MNM2_9RHOB</name>
<dbReference type="Pfam" id="PF01730">
    <property type="entry name" value="UreF"/>
    <property type="match status" value="1"/>
</dbReference>
<keyword evidence="1 3" id="KW-0996">Nickel insertion</keyword>
<dbReference type="OrthoDB" id="9798772at2"/>
<keyword evidence="5" id="KW-1185">Reference proteome</keyword>
<evidence type="ECO:0000313" key="5">
    <source>
        <dbReference type="Proteomes" id="UP000273516"/>
    </source>
</evidence>
<dbReference type="Proteomes" id="UP000273516">
    <property type="component" value="Unassembled WGS sequence"/>
</dbReference>
<comment type="subcellular location">
    <subcellularLocation>
        <location evidence="3">Cytoplasm</location>
    </subcellularLocation>
</comment>
<dbReference type="AlphaFoldDB" id="A0A3M0MNM2"/>
<dbReference type="InterPro" id="IPR038277">
    <property type="entry name" value="UreF_sf"/>
</dbReference>
<dbReference type="InterPro" id="IPR002639">
    <property type="entry name" value="UreF"/>
</dbReference>
<dbReference type="PANTHER" id="PTHR33620:SF1">
    <property type="entry name" value="UREASE ACCESSORY PROTEIN F"/>
    <property type="match status" value="1"/>
</dbReference>
<proteinExistence type="inferred from homology"/>
<comment type="function">
    <text evidence="3">Required for maturation of urease via the functional incorporation of the urease nickel metallocenter.</text>
</comment>
<accession>A0A3M0MNM2</accession>
<reference evidence="4 5" key="1">
    <citation type="submission" date="2018-07" db="EMBL/GenBank/DDBJ databases">
        <authorList>
            <person name="Zhang Y."/>
            <person name="Wang L."/>
            <person name="Ma S."/>
        </authorList>
    </citation>
    <scope>NUCLEOTIDE SEQUENCE [LARGE SCALE GENOMIC DNA]</scope>
    <source>
        <strain evidence="4 5">4-2</strain>
    </source>
</reference>
<protein>
    <recommendedName>
        <fullName evidence="3">Urease accessory protein UreF</fullName>
    </recommendedName>
</protein>
<dbReference type="GO" id="GO:0016151">
    <property type="term" value="F:nickel cation binding"/>
    <property type="evidence" value="ECO:0007669"/>
    <property type="project" value="UniProtKB-UniRule"/>
</dbReference>
<dbReference type="PANTHER" id="PTHR33620">
    <property type="entry name" value="UREASE ACCESSORY PROTEIN F"/>
    <property type="match status" value="1"/>
</dbReference>
<keyword evidence="3" id="KW-0963">Cytoplasm</keyword>
<evidence type="ECO:0000256" key="3">
    <source>
        <dbReference type="HAMAP-Rule" id="MF_01385"/>
    </source>
</evidence>
<dbReference type="Gene3D" id="1.10.4190.10">
    <property type="entry name" value="Urease accessory protein UreF"/>
    <property type="match status" value="1"/>
</dbReference>
<organism evidence="4 5">
    <name type="scientific">Paracoccus alkanivorans</name>
    <dbReference type="NCBI Taxonomy" id="2116655"/>
    <lineage>
        <taxon>Bacteria</taxon>
        <taxon>Pseudomonadati</taxon>
        <taxon>Pseudomonadota</taxon>
        <taxon>Alphaproteobacteria</taxon>
        <taxon>Rhodobacterales</taxon>
        <taxon>Paracoccaceae</taxon>
        <taxon>Paracoccus</taxon>
    </lineage>
</organism>
<dbReference type="EMBL" id="QOKZ01000001">
    <property type="protein sequence ID" value="RMC37924.1"/>
    <property type="molecule type" value="Genomic_DNA"/>
</dbReference>
<evidence type="ECO:0000256" key="1">
    <source>
        <dbReference type="ARBA" id="ARBA00022988"/>
    </source>
</evidence>
<evidence type="ECO:0000256" key="2">
    <source>
        <dbReference type="ARBA" id="ARBA00023186"/>
    </source>
</evidence>
<sequence length="217" mass="22963">MTINTITPDTARLRLAQYLSPAFPTGGFAWSQGLEWAINQGAATRKTLPQWLADWLEHGGGWTDAVLATLSLRPDANHVGLDDLARAACMTSERLTETVEQGTAFAANVTAITGEPHAAATLPVAFGRACAGFPLPVPEMIAVYLQAQASALISAAVRFMPLGPVEGQTMLAELQPAMLATASRAASARETDLTSATWGADIAAMSHETMIVRIFRS</sequence>
<comment type="similarity">
    <text evidence="3">Belongs to the UreF family.</text>
</comment>
<dbReference type="HAMAP" id="MF_01385">
    <property type="entry name" value="UreF"/>
    <property type="match status" value="1"/>
</dbReference>
<dbReference type="GO" id="GO:0005737">
    <property type="term" value="C:cytoplasm"/>
    <property type="evidence" value="ECO:0007669"/>
    <property type="project" value="UniProtKB-SubCell"/>
</dbReference>
<comment type="subunit">
    <text evidence="3">UreD, UreF and UreG form a complex that acts as a GTP-hydrolysis-dependent molecular chaperone, activating the urease apoprotein by helping to assemble the nickel containing metallocenter of UreC. The UreE protein probably delivers the nickel.</text>
</comment>